<evidence type="ECO:0000313" key="8">
    <source>
        <dbReference type="EMBL" id="RVT41818.1"/>
    </source>
</evidence>
<evidence type="ECO:0000256" key="4">
    <source>
        <dbReference type="ARBA" id="ARBA00022801"/>
    </source>
</evidence>
<dbReference type="SUPFAM" id="SSF55811">
    <property type="entry name" value="Nudix"/>
    <property type="match status" value="1"/>
</dbReference>
<reference evidence="8 9" key="1">
    <citation type="submission" date="2019-01" db="EMBL/GenBank/DDBJ databases">
        <authorList>
            <person name="Chen W.-M."/>
        </authorList>
    </citation>
    <scope>NUCLEOTIDE SEQUENCE [LARGE SCALE GENOMIC DNA]</scope>
    <source>
        <strain evidence="8 9">TLA-22</strain>
    </source>
</reference>
<dbReference type="GO" id="GO:0016818">
    <property type="term" value="F:hydrolase activity, acting on acid anhydrides, in phosphorus-containing anhydrides"/>
    <property type="evidence" value="ECO:0007669"/>
    <property type="project" value="InterPro"/>
</dbReference>
<dbReference type="PANTHER" id="PTHR12318:SF0">
    <property type="entry name" value="ACYL-COENZYME A DIPHOSPHATASE NUDT19"/>
    <property type="match status" value="1"/>
</dbReference>
<evidence type="ECO:0000256" key="6">
    <source>
        <dbReference type="ARBA" id="ARBA00023211"/>
    </source>
</evidence>
<dbReference type="AlphaFoldDB" id="A0A437J8K3"/>
<dbReference type="RefSeq" id="WP_127689851.1">
    <property type="nucleotide sequence ID" value="NZ_RZUL01000002.1"/>
</dbReference>
<organism evidence="8 9">
    <name type="scientific">Sphingobium algorifonticola</name>
    <dbReference type="NCBI Taxonomy" id="2008318"/>
    <lineage>
        <taxon>Bacteria</taxon>
        <taxon>Pseudomonadati</taxon>
        <taxon>Pseudomonadota</taxon>
        <taxon>Alphaproteobacteria</taxon>
        <taxon>Sphingomonadales</taxon>
        <taxon>Sphingomonadaceae</taxon>
        <taxon>Sphingobium</taxon>
    </lineage>
</organism>
<dbReference type="PANTHER" id="PTHR12318">
    <property type="entry name" value="TESTOSTERONE-REGULATED PROTEIN RP2"/>
    <property type="match status" value="1"/>
</dbReference>
<sequence>MTAAPSSPPSRDAATLIVLRDGVEGQDADGAPQILMVQRAETMAFAAGALVFPGGAVDADDHRLAAQWHGGLPVVEAAVRIAAIRETLEEAGVAPGLIGAGPAMLAAMRANLQAGAAFSALVQDAGLTLDLSALTPFARWHPIAGASVRRIFDARFYIARHDPAAGVASVDATEHVALFWASARAVLDRCVSGGHHILYPTRRNLERLAQFTSIAAILDHARALPVEKIVPWVEERADGAYLCIPGHLGYPVTAEPIESAMRS</sequence>
<evidence type="ECO:0000256" key="5">
    <source>
        <dbReference type="ARBA" id="ARBA00022842"/>
    </source>
</evidence>
<evidence type="ECO:0000259" key="7">
    <source>
        <dbReference type="PROSITE" id="PS51462"/>
    </source>
</evidence>
<dbReference type="InterPro" id="IPR015797">
    <property type="entry name" value="NUDIX_hydrolase-like_dom_sf"/>
</dbReference>
<dbReference type="OrthoDB" id="7183442at2"/>
<keyword evidence="5" id="KW-0460">Magnesium</keyword>
<proteinExistence type="predicted"/>
<name>A0A437J8K3_9SPHN</name>
<dbReference type="CDD" id="cd18870">
    <property type="entry name" value="NUDIX_AcylCoAdiphos_Nudt19"/>
    <property type="match status" value="1"/>
</dbReference>
<accession>A0A437J8K3</accession>
<dbReference type="GO" id="GO:0046872">
    <property type="term" value="F:metal ion binding"/>
    <property type="evidence" value="ECO:0007669"/>
    <property type="project" value="UniProtKB-KW"/>
</dbReference>
<dbReference type="PROSITE" id="PS51462">
    <property type="entry name" value="NUDIX"/>
    <property type="match status" value="1"/>
</dbReference>
<dbReference type="Proteomes" id="UP000282977">
    <property type="component" value="Unassembled WGS sequence"/>
</dbReference>
<comment type="cofactor">
    <cofactor evidence="1">
        <name>Mn(2+)</name>
        <dbReference type="ChEBI" id="CHEBI:29035"/>
    </cofactor>
</comment>
<protein>
    <submittedName>
        <fullName evidence="8">NUDIX hydrolase</fullName>
    </submittedName>
</protein>
<evidence type="ECO:0000313" key="9">
    <source>
        <dbReference type="Proteomes" id="UP000282977"/>
    </source>
</evidence>
<keyword evidence="4 8" id="KW-0378">Hydrolase</keyword>
<keyword evidence="3" id="KW-0479">Metal-binding</keyword>
<evidence type="ECO:0000256" key="3">
    <source>
        <dbReference type="ARBA" id="ARBA00022723"/>
    </source>
</evidence>
<dbReference type="EMBL" id="RZUL01000002">
    <property type="protein sequence ID" value="RVT41818.1"/>
    <property type="molecule type" value="Genomic_DNA"/>
</dbReference>
<gene>
    <name evidence="8" type="ORF">ENE74_05975</name>
</gene>
<dbReference type="InterPro" id="IPR000086">
    <property type="entry name" value="NUDIX_hydrolase_dom"/>
</dbReference>
<evidence type="ECO:0000256" key="2">
    <source>
        <dbReference type="ARBA" id="ARBA00001946"/>
    </source>
</evidence>
<comment type="cofactor">
    <cofactor evidence="2">
        <name>Mg(2+)</name>
        <dbReference type="ChEBI" id="CHEBI:18420"/>
    </cofactor>
</comment>
<evidence type="ECO:0000256" key="1">
    <source>
        <dbReference type="ARBA" id="ARBA00001936"/>
    </source>
</evidence>
<dbReference type="InterPro" id="IPR039121">
    <property type="entry name" value="NUDT19"/>
</dbReference>
<keyword evidence="9" id="KW-1185">Reference proteome</keyword>
<comment type="caution">
    <text evidence="8">The sequence shown here is derived from an EMBL/GenBank/DDBJ whole genome shotgun (WGS) entry which is preliminary data.</text>
</comment>
<feature type="domain" description="Nudix hydrolase" evidence="7">
    <location>
        <begin position="9"/>
        <end position="203"/>
    </location>
</feature>
<dbReference type="Gene3D" id="3.90.79.10">
    <property type="entry name" value="Nucleoside Triphosphate Pyrophosphohydrolase"/>
    <property type="match status" value="1"/>
</dbReference>
<keyword evidence="6" id="KW-0464">Manganese</keyword>